<comment type="caution">
    <text evidence="10">The sequence shown here is derived from an EMBL/GenBank/DDBJ whole genome shotgun (WGS) entry which is preliminary data.</text>
</comment>
<evidence type="ECO:0000259" key="9">
    <source>
        <dbReference type="Pfam" id="PF00892"/>
    </source>
</evidence>
<evidence type="ECO:0000313" key="10">
    <source>
        <dbReference type="EMBL" id="GGF92501.1"/>
    </source>
</evidence>
<dbReference type="InterPro" id="IPR037185">
    <property type="entry name" value="EmrE-like"/>
</dbReference>
<feature type="transmembrane region" description="Helical" evidence="8">
    <location>
        <begin position="31"/>
        <end position="54"/>
    </location>
</feature>
<keyword evidence="4" id="KW-1003">Cell membrane</keyword>
<dbReference type="NCBIfam" id="TIGR00688">
    <property type="entry name" value="rarD"/>
    <property type="match status" value="1"/>
</dbReference>
<dbReference type="SUPFAM" id="SSF103481">
    <property type="entry name" value="Multidrug resistance efflux transporter EmrE"/>
    <property type="match status" value="2"/>
</dbReference>
<feature type="transmembrane region" description="Helical" evidence="8">
    <location>
        <begin position="7"/>
        <end position="25"/>
    </location>
</feature>
<feature type="transmembrane region" description="Helical" evidence="8">
    <location>
        <begin position="231"/>
        <end position="255"/>
    </location>
</feature>
<feature type="transmembrane region" description="Helical" evidence="8">
    <location>
        <begin position="149"/>
        <end position="164"/>
    </location>
</feature>
<dbReference type="PANTHER" id="PTHR22911:SF137">
    <property type="entry name" value="SOLUTE CARRIER FAMILY 35 MEMBER G2-RELATED"/>
    <property type="match status" value="1"/>
</dbReference>
<feature type="transmembrane region" description="Helical" evidence="8">
    <location>
        <begin position="69"/>
        <end position="90"/>
    </location>
</feature>
<feature type="transmembrane region" description="Helical" evidence="8">
    <location>
        <begin position="261"/>
        <end position="283"/>
    </location>
</feature>
<feature type="transmembrane region" description="Helical" evidence="8">
    <location>
        <begin position="176"/>
        <end position="193"/>
    </location>
</feature>
<dbReference type="PANTHER" id="PTHR22911">
    <property type="entry name" value="ACYL-MALONYL CONDENSING ENZYME-RELATED"/>
    <property type="match status" value="1"/>
</dbReference>
<evidence type="ECO:0000256" key="3">
    <source>
        <dbReference type="ARBA" id="ARBA00022448"/>
    </source>
</evidence>
<name>A0A917CLM7_9GAMM</name>
<dbReference type="Proteomes" id="UP000605253">
    <property type="component" value="Unassembled WGS sequence"/>
</dbReference>
<evidence type="ECO:0000313" key="11">
    <source>
        <dbReference type="Proteomes" id="UP000605253"/>
    </source>
</evidence>
<feature type="transmembrane region" description="Helical" evidence="8">
    <location>
        <begin position="96"/>
        <end position="118"/>
    </location>
</feature>
<evidence type="ECO:0000256" key="7">
    <source>
        <dbReference type="ARBA" id="ARBA00023136"/>
    </source>
</evidence>
<feature type="transmembrane region" description="Helical" evidence="8">
    <location>
        <begin position="125"/>
        <end position="143"/>
    </location>
</feature>
<accession>A0A917CLM7</accession>
<evidence type="ECO:0000256" key="5">
    <source>
        <dbReference type="ARBA" id="ARBA00022692"/>
    </source>
</evidence>
<protein>
    <submittedName>
        <fullName evidence="10">Transporter</fullName>
    </submittedName>
</protein>
<sequence>MTDQQKGFAAAIFCFTFWGFVPIFFKFIQHVPALTIIAHRVVWGGLFLLLFLAIRERHLWAVLKLNRQLMLGLLLSGALVVGNWLIFVWAVTHDQILATSLGYFINPLVNVFLGLLFLGERLNKWQTLSLILACASTLFLGLYLRQAPWVSLALALSFGFYGLVRKRLDVRPLIGLFWETAIWALPSTVYLLVMHQHPDHTFTGTTWLFLILAGLVTVLPLIGFNYAAKKLTLVIIGFMQYIAPSISFMIAVYLYGEDFTFGHRVAFGGIWLALILISWRPLYQFIQQRSKARALAKRHHIQ</sequence>
<dbReference type="AlphaFoldDB" id="A0A917CLM7"/>
<dbReference type="InterPro" id="IPR000620">
    <property type="entry name" value="EamA_dom"/>
</dbReference>
<evidence type="ECO:0000256" key="2">
    <source>
        <dbReference type="ARBA" id="ARBA00007362"/>
    </source>
</evidence>
<dbReference type="InterPro" id="IPR004626">
    <property type="entry name" value="RarD"/>
</dbReference>
<reference evidence="10" key="2">
    <citation type="submission" date="2020-09" db="EMBL/GenBank/DDBJ databases">
        <authorList>
            <person name="Sun Q."/>
            <person name="Zhou Y."/>
        </authorList>
    </citation>
    <scope>NUCLEOTIDE SEQUENCE</scope>
    <source>
        <strain evidence="10">CGMCC 1.12181</strain>
    </source>
</reference>
<feature type="domain" description="EamA" evidence="9">
    <location>
        <begin position="6"/>
        <end position="140"/>
    </location>
</feature>
<keyword evidence="3" id="KW-0813">Transport</keyword>
<gene>
    <name evidence="10" type="ORF">GCM10011365_12120</name>
</gene>
<feature type="transmembrane region" description="Helical" evidence="8">
    <location>
        <begin position="205"/>
        <end position="224"/>
    </location>
</feature>
<dbReference type="EMBL" id="BMEO01000004">
    <property type="protein sequence ID" value="GGF92501.1"/>
    <property type="molecule type" value="Genomic_DNA"/>
</dbReference>
<keyword evidence="7 8" id="KW-0472">Membrane</keyword>
<comment type="similarity">
    <text evidence="2">Belongs to the EamA transporter family.</text>
</comment>
<proteinExistence type="inferred from homology"/>
<dbReference type="Pfam" id="PF00892">
    <property type="entry name" value="EamA"/>
    <property type="match status" value="2"/>
</dbReference>
<evidence type="ECO:0000256" key="8">
    <source>
        <dbReference type="SAM" id="Phobius"/>
    </source>
</evidence>
<keyword evidence="5 8" id="KW-0812">Transmembrane</keyword>
<dbReference type="RefSeq" id="WP_188364812.1">
    <property type="nucleotide sequence ID" value="NZ_BAABJF010000015.1"/>
</dbReference>
<comment type="subcellular location">
    <subcellularLocation>
        <location evidence="1">Cell membrane</location>
        <topology evidence="1">Multi-pass membrane protein</topology>
    </subcellularLocation>
</comment>
<reference evidence="10" key="1">
    <citation type="journal article" date="2014" name="Int. J. Syst. Evol. Microbiol.">
        <title>Complete genome sequence of Corynebacterium casei LMG S-19264T (=DSM 44701T), isolated from a smear-ripened cheese.</title>
        <authorList>
            <consortium name="US DOE Joint Genome Institute (JGI-PGF)"/>
            <person name="Walter F."/>
            <person name="Albersmeier A."/>
            <person name="Kalinowski J."/>
            <person name="Ruckert C."/>
        </authorList>
    </citation>
    <scope>NUCLEOTIDE SEQUENCE</scope>
    <source>
        <strain evidence="10">CGMCC 1.12181</strain>
    </source>
</reference>
<keyword evidence="6 8" id="KW-1133">Transmembrane helix</keyword>
<organism evidence="10 11">
    <name type="scientific">Marinicella pacifica</name>
    <dbReference type="NCBI Taxonomy" id="1171543"/>
    <lineage>
        <taxon>Bacteria</taxon>
        <taxon>Pseudomonadati</taxon>
        <taxon>Pseudomonadota</taxon>
        <taxon>Gammaproteobacteria</taxon>
        <taxon>Lysobacterales</taxon>
        <taxon>Marinicellaceae</taxon>
        <taxon>Marinicella</taxon>
    </lineage>
</organism>
<evidence type="ECO:0000256" key="1">
    <source>
        <dbReference type="ARBA" id="ARBA00004651"/>
    </source>
</evidence>
<evidence type="ECO:0000256" key="6">
    <source>
        <dbReference type="ARBA" id="ARBA00022989"/>
    </source>
</evidence>
<dbReference type="GO" id="GO:0005886">
    <property type="term" value="C:plasma membrane"/>
    <property type="evidence" value="ECO:0007669"/>
    <property type="project" value="UniProtKB-SubCell"/>
</dbReference>
<evidence type="ECO:0000256" key="4">
    <source>
        <dbReference type="ARBA" id="ARBA00022475"/>
    </source>
</evidence>
<keyword evidence="11" id="KW-1185">Reference proteome</keyword>
<feature type="domain" description="EamA" evidence="9">
    <location>
        <begin position="152"/>
        <end position="278"/>
    </location>
</feature>